<name>A0ABU6NE88_9BACI</name>
<reference evidence="1 2" key="1">
    <citation type="submission" date="2023-03" db="EMBL/GenBank/DDBJ databases">
        <title>Bacillus Genome Sequencing.</title>
        <authorList>
            <person name="Dunlap C."/>
        </authorList>
    </citation>
    <scope>NUCLEOTIDE SEQUENCE [LARGE SCALE GENOMIC DNA]</scope>
    <source>
        <strain evidence="1 2">B-4107</strain>
    </source>
</reference>
<sequence>MNLKNIKDSMLIKAFEEAKQKELASDFLNLLKKELIRRNISH</sequence>
<dbReference type="EMBL" id="JAROAS010000001">
    <property type="protein sequence ID" value="MED4126520.1"/>
    <property type="molecule type" value="Genomic_DNA"/>
</dbReference>
<keyword evidence="2" id="KW-1185">Reference proteome</keyword>
<protein>
    <submittedName>
        <fullName evidence="1">Sporulation histidine kinase inhibitor Sda</fullName>
    </submittedName>
</protein>
<organism evidence="1 2">
    <name type="scientific">Shouchella miscanthi</name>
    <dbReference type="NCBI Taxonomy" id="2598861"/>
    <lineage>
        <taxon>Bacteria</taxon>
        <taxon>Bacillati</taxon>
        <taxon>Bacillota</taxon>
        <taxon>Bacilli</taxon>
        <taxon>Bacillales</taxon>
        <taxon>Bacillaceae</taxon>
        <taxon>Shouchella</taxon>
    </lineage>
</organism>
<dbReference type="GO" id="GO:0004860">
    <property type="term" value="F:protein kinase inhibitor activity"/>
    <property type="evidence" value="ECO:0007669"/>
    <property type="project" value="UniProtKB-KW"/>
</dbReference>
<dbReference type="InterPro" id="IPR015064">
    <property type="entry name" value="Sda"/>
</dbReference>
<evidence type="ECO:0000313" key="2">
    <source>
        <dbReference type="Proteomes" id="UP001341820"/>
    </source>
</evidence>
<dbReference type="InterPro" id="IPR036916">
    <property type="entry name" value="Sda_sf"/>
</dbReference>
<dbReference type="RefSeq" id="WP_328235720.1">
    <property type="nucleotide sequence ID" value="NZ_JAROAS010000001.1"/>
</dbReference>
<accession>A0ABU6NE88</accession>
<comment type="caution">
    <text evidence="1">The sequence shown here is derived from an EMBL/GenBank/DDBJ whole genome shotgun (WGS) entry which is preliminary data.</text>
</comment>
<keyword evidence="1" id="KW-0649">Protein kinase inhibitor</keyword>
<dbReference type="Gene3D" id="1.10.287.1100">
    <property type="entry name" value="Sporulation inhibitor A"/>
    <property type="match status" value="1"/>
</dbReference>
<gene>
    <name evidence="1" type="primary">sda</name>
    <name evidence="1" type="ORF">P5F74_00005</name>
</gene>
<dbReference type="SUPFAM" id="SSF100985">
    <property type="entry name" value="Sporulation inhibitor Sda"/>
    <property type="match status" value="1"/>
</dbReference>
<proteinExistence type="predicted"/>
<dbReference type="Pfam" id="PF08970">
    <property type="entry name" value="Sda"/>
    <property type="match status" value="1"/>
</dbReference>
<evidence type="ECO:0000313" key="1">
    <source>
        <dbReference type="EMBL" id="MED4126520.1"/>
    </source>
</evidence>
<dbReference type="Proteomes" id="UP001341820">
    <property type="component" value="Unassembled WGS sequence"/>
</dbReference>